<organism evidence="3 4">
    <name type="scientific">Ahrensia marina</name>
    <dbReference type="NCBI Taxonomy" id="1514904"/>
    <lineage>
        <taxon>Bacteria</taxon>
        <taxon>Pseudomonadati</taxon>
        <taxon>Pseudomonadota</taxon>
        <taxon>Alphaproteobacteria</taxon>
        <taxon>Hyphomicrobiales</taxon>
        <taxon>Ahrensiaceae</taxon>
        <taxon>Ahrensia</taxon>
    </lineage>
</organism>
<feature type="domain" description="DUF4189" evidence="2">
    <location>
        <begin position="190"/>
        <end position="288"/>
    </location>
</feature>
<protein>
    <recommendedName>
        <fullName evidence="2">DUF4189 domain-containing protein</fullName>
    </recommendedName>
</protein>
<dbReference type="InterPro" id="IPR025240">
    <property type="entry name" value="DUF4189"/>
</dbReference>
<dbReference type="OrthoDB" id="8900273at2"/>
<comment type="caution">
    <text evidence="3">The sequence shown here is derived from an EMBL/GenBank/DDBJ whole genome shotgun (WGS) entry which is preliminary data.</text>
</comment>
<keyword evidence="1" id="KW-0732">Signal</keyword>
<dbReference type="PATRIC" id="fig|1514904.3.peg.288"/>
<feature type="chain" id="PRO_5005861250" description="DUF4189 domain-containing protein" evidence="1">
    <location>
        <begin position="31"/>
        <end position="438"/>
    </location>
</feature>
<dbReference type="Pfam" id="PF13827">
    <property type="entry name" value="DUF4189"/>
    <property type="match status" value="1"/>
</dbReference>
<dbReference type="STRING" id="1514904.SU32_01390"/>
<dbReference type="Proteomes" id="UP000038011">
    <property type="component" value="Unassembled WGS sequence"/>
</dbReference>
<feature type="signal peptide" evidence="1">
    <location>
        <begin position="1"/>
        <end position="30"/>
    </location>
</feature>
<evidence type="ECO:0000256" key="1">
    <source>
        <dbReference type="SAM" id="SignalP"/>
    </source>
</evidence>
<dbReference type="AlphaFoldDB" id="A0A0N0VM94"/>
<keyword evidence="4" id="KW-1185">Reference proteome</keyword>
<accession>A0A0N0VM94</accession>
<sequence length="438" mass="47262">MKSSNRRAAFASLVLSCLAASHFAVPAAYAANAEPWTMRSGSDNGRFEGKTVSGRHASTKVDDDVLSVIKDEATGGGFLRFELNSNARLSEQYSYVFIYDGPKTSSSKRVRLRAPATITPDPDGTGGTIVLGLTASDIATLQSYDGNIMGVAYAVQEPGRSGLSDKSFLFLGKGIAAALADLGLDKPIKYAALAVQNSDGTFGYSFDHETREQAVAKASNECQQHGGDNCDTKLVLSGPACIAYHSDPDSNVYGWGFSTDQGAATSRASEECTKRNDNKVCRSTSWSCNTRMEAPVNVVFEAPNNSKAGGGVCHAVLSTYCNNFENIRNNGTLINGIYINAALKQPLDFEGCGTAGRSSLLLDYKRGGQMRKSEYGAGFTANEKAEVRKILERYRDVATSAYPACRPNSVKIDVSERKESVTWNLDKKYYKKIIDIDF</sequence>
<evidence type="ECO:0000313" key="4">
    <source>
        <dbReference type="Proteomes" id="UP000038011"/>
    </source>
</evidence>
<dbReference type="EMBL" id="JXMU01000001">
    <property type="protein sequence ID" value="KPB02941.1"/>
    <property type="molecule type" value="Genomic_DNA"/>
</dbReference>
<proteinExistence type="predicted"/>
<dbReference type="RefSeq" id="WP_053997517.1">
    <property type="nucleotide sequence ID" value="NZ_JXMU01000001.1"/>
</dbReference>
<gene>
    <name evidence="3" type="ORF">SU32_01390</name>
</gene>
<reference evidence="3 4" key="1">
    <citation type="submission" date="2015-01" db="EMBL/GenBank/DDBJ databases">
        <title>Ahrensia donghaiensis sp. nov., a novel dimethylsulphoniopropionate-cleavage bacterium isolated from seawater and emended descriptions of the genus Ahrensia and Ahrensia kielensis.</title>
        <authorList>
            <person name="Liu J."/>
        </authorList>
    </citation>
    <scope>NUCLEOTIDE SEQUENCE [LARGE SCALE GENOMIC DNA]</scope>
    <source>
        <strain evidence="3 4">LZD062</strain>
    </source>
</reference>
<evidence type="ECO:0000313" key="3">
    <source>
        <dbReference type="EMBL" id="KPB02941.1"/>
    </source>
</evidence>
<evidence type="ECO:0000259" key="2">
    <source>
        <dbReference type="Pfam" id="PF13827"/>
    </source>
</evidence>
<name>A0A0N0VM94_9HYPH</name>